<dbReference type="GO" id="GO:0016020">
    <property type="term" value="C:membrane"/>
    <property type="evidence" value="ECO:0007669"/>
    <property type="project" value="UniProtKB-SubCell"/>
</dbReference>
<dbReference type="GO" id="GO:0005783">
    <property type="term" value="C:endoplasmic reticulum"/>
    <property type="evidence" value="ECO:0007669"/>
    <property type="project" value="TreeGrafter"/>
</dbReference>
<keyword evidence="4 5" id="KW-0472">Membrane</keyword>
<dbReference type="SMART" id="SM00724">
    <property type="entry name" value="TLC"/>
    <property type="match status" value="1"/>
</dbReference>
<dbReference type="RefSeq" id="XP_019640255.1">
    <property type="nucleotide sequence ID" value="XM_019784696.1"/>
</dbReference>
<comment type="subcellular location">
    <subcellularLocation>
        <location evidence="1">Membrane</location>
        <topology evidence="1">Multi-pass membrane protein</topology>
    </subcellularLocation>
</comment>
<organism evidence="8 9">
    <name type="scientific">Branchiostoma belcheri</name>
    <name type="common">Amphioxus</name>
    <dbReference type="NCBI Taxonomy" id="7741"/>
    <lineage>
        <taxon>Eukaryota</taxon>
        <taxon>Metazoa</taxon>
        <taxon>Chordata</taxon>
        <taxon>Cephalochordata</taxon>
        <taxon>Leptocardii</taxon>
        <taxon>Amphioxiformes</taxon>
        <taxon>Branchiostomatidae</taxon>
        <taxon>Branchiostoma</taxon>
    </lineage>
</organism>
<feature type="transmembrane region" description="Helical" evidence="6">
    <location>
        <begin position="12"/>
        <end position="30"/>
    </location>
</feature>
<name>A0A6P4ZGB9_BRABE</name>
<feature type="transmembrane region" description="Helical" evidence="6">
    <location>
        <begin position="223"/>
        <end position="245"/>
    </location>
</feature>
<dbReference type="PROSITE" id="PS50922">
    <property type="entry name" value="TLC"/>
    <property type="match status" value="1"/>
</dbReference>
<dbReference type="GO" id="GO:0055088">
    <property type="term" value="P:lipid homeostasis"/>
    <property type="evidence" value="ECO:0007669"/>
    <property type="project" value="TreeGrafter"/>
</dbReference>
<dbReference type="GeneID" id="109482043"/>
<proteinExistence type="predicted"/>
<sequence>MYEQPKMLSHMLAGCVFFPGTFYLLVAGVGKIWPGLSRADLFLLCNSAVSSLQAIISCLVGAVVVVNCYREILYARHWLVEAYTCFGVVYFYYDIWSMYLVECARFPEQTTNGWLPLKFFLKRKGLMVFHHLALPAIFFPIIMFFRKGLGDFFVASLFFLELSTPFVAMRSVLLRFQLENSLVYLLNGVFAIVAFFMCRIAIFPMLYAVYGDKYGLSIMQVPFVIPVKCNVGCAVILGFQIYWFAQMIRLLRSYSPNQNGKHQSPLEKEL</sequence>
<dbReference type="InterPro" id="IPR006634">
    <property type="entry name" value="TLC-dom"/>
</dbReference>
<evidence type="ECO:0000256" key="3">
    <source>
        <dbReference type="ARBA" id="ARBA00022989"/>
    </source>
</evidence>
<feature type="transmembrane region" description="Helical" evidence="6">
    <location>
        <begin position="152"/>
        <end position="169"/>
    </location>
</feature>
<accession>A0A6P4ZGB9</accession>
<dbReference type="InterPro" id="IPR050846">
    <property type="entry name" value="TLCD"/>
</dbReference>
<dbReference type="OrthoDB" id="10266980at2759"/>
<keyword evidence="3 6" id="KW-1133">Transmembrane helix</keyword>
<evidence type="ECO:0000256" key="5">
    <source>
        <dbReference type="PROSITE-ProRule" id="PRU00205"/>
    </source>
</evidence>
<evidence type="ECO:0000256" key="6">
    <source>
        <dbReference type="SAM" id="Phobius"/>
    </source>
</evidence>
<protein>
    <submittedName>
        <fullName evidence="9">Protein FAM57A-like</fullName>
    </submittedName>
</protein>
<dbReference type="KEGG" id="bbel:109482043"/>
<evidence type="ECO:0000256" key="1">
    <source>
        <dbReference type="ARBA" id="ARBA00004141"/>
    </source>
</evidence>
<evidence type="ECO:0000256" key="2">
    <source>
        <dbReference type="ARBA" id="ARBA00022692"/>
    </source>
</evidence>
<dbReference type="PANTHER" id="PTHR13439:SF66">
    <property type="entry name" value="BCDNA.GH12326"/>
    <property type="match status" value="1"/>
</dbReference>
<gene>
    <name evidence="9" type="primary">LOC109482043</name>
</gene>
<feature type="domain" description="TLC" evidence="7">
    <location>
        <begin position="39"/>
        <end position="256"/>
    </location>
</feature>
<dbReference type="PANTHER" id="PTHR13439">
    <property type="entry name" value="CT120 PROTEIN"/>
    <property type="match status" value="1"/>
</dbReference>
<keyword evidence="8" id="KW-1185">Reference proteome</keyword>
<feature type="transmembrane region" description="Helical" evidence="6">
    <location>
        <begin position="181"/>
        <end position="203"/>
    </location>
</feature>
<reference evidence="9" key="1">
    <citation type="submission" date="2025-08" db="UniProtKB">
        <authorList>
            <consortium name="RefSeq"/>
        </authorList>
    </citation>
    <scope>IDENTIFICATION</scope>
    <source>
        <tissue evidence="9">Gonad</tissue>
    </source>
</reference>
<dbReference type="AlphaFoldDB" id="A0A6P4ZGB9"/>
<dbReference type="Proteomes" id="UP000515135">
    <property type="component" value="Unplaced"/>
</dbReference>
<evidence type="ECO:0000256" key="4">
    <source>
        <dbReference type="ARBA" id="ARBA00023136"/>
    </source>
</evidence>
<evidence type="ECO:0000259" key="7">
    <source>
        <dbReference type="PROSITE" id="PS50922"/>
    </source>
</evidence>
<dbReference type="Pfam" id="PF03798">
    <property type="entry name" value="TRAM_LAG1_CLN8"/>
    <property type="match status" value="1"/>
</dbReference>
<feature type="transmembrane region" description="Helical" evidence="6">
    <location>
        <begin position="126"/>
        <end position="146"/>
    </location>
</feature>
<feature type="transmembrane region" description="Helical" evidence="6">
    <location>
        <begin position="50"/>
        <end position="69"/>
    </location>
</feature>
<evidence type="ECO:0000313" key="9">
    <source>
        <dbReference type="RefSeq" id="XP_019640255.1"/>
    </source>
</evidence>
<keyword evidence="2 5" id="KW-0812">Transmembrane</keyword>
<evidence type="ECO:0000313" key="8">
    <source>
        <dbReference type="Proteomes" id="UP000515135"/>
    </source>
</evidence>